<dbReference type="SUPFAM" id="SSF46689">
    <property type="entry name" value="Homeodomain-like"/>
    <property type="match status" value="1"/>
</dbReference>
<evidence type="ECO:0000256" key="1">
    <source>
        <dbReference type="ARBA" id="ARBA00004123"/>
    </source>
</evidence>
<evidence type="ECO:0000256" key="9">
    <source>
        <dbReference type="PROSITE-ProRule" id="PRU00108"/>
    </source>
</evidence>
<dbReference type="Pfam" id="PF00046">
    <property type="entry name" value="Homeodomain"/>
    <property type="match status" value="1"/>
</dbReference>
<feature type="compositionally biased region" description="Polar residues" evidence="11">
    <location>
        <begin position="15"/>
        <end position="31"/>
    </location>
</feature>
<evidence type="ECO:0000256" key="6">
    <source>
        <dbReference type="ARBA" id="ARBA00023163"/>
    </source>
</evidence>
<keyword evidence="5 9" id="KW-0371">Homeobox</keyword>
<evidence type="ECO:0000256" key="4">
    <source>
        <dbReference type="ARBA" id="ARBA00023125"/>
    </source>
</evidence>
<accession>D5LMH9</accession>
<dbReference type="EMBL" id="GU944670">
    <property type="protein sequence ID" value="ADF42580.1"/>
    <property type="molecule type" value="mRNA"/>
</dbReference>
<reference evidence="13" key="1">
    <citation type="journal article" date="2010" name="New Phytol.">
        <title>Comparative expression pattern analysis of WUSCHEL-related homeobox 2 (WOX2) and WOX8/9 in developing seeds and somatic embryos of the gymnosperm Picea abies.</title>
        <authorList>
            <person name="Palovaara J."/>
            <person name="Hallberg H."/>
            <person name="Stasolla C."/>
            <person name="Hakman I."/>
        </authorList>
    </citation>
    <scope>NUCLEOTIDE SEQUENCE</scope>
</reference>
<dbReference type="InterPro" id="IPR001356">
    <property type="entry name" value="HD"/>
</dbReference>
<evidence type="ECO:0000256" key="8">
    <source>
        <dbReference type="ARBA" id="ARBA00024040"/>
    </source>
</evidence>
<dbReference type="FunFam" id="1.10.10.60:FF:000118">
    <property type="entry name" value="WUSCHEL-related homeobox 11"/>
    <property type="match status" value="1"/>
</dbReference>
<feature type="domain" description="Homeobox" evidence="12">
    <location>
        <begin position="50"/>
        <end position="115"/>
    </location>
</feature>
<dbReference type="GO" id="GO:0003677">
    <property type="term" value="F:DNA binding"/>
    <property type="evidence" value="ECO:0007669"/>
    <property type="project" value="UniProtKB-UniRule"/>
</dbReference>
<evidence type="ECO:0000256" key="10">
    <source>
        <dbReference type="RuleBase" id="RU000682"/>
    </source>
</evidence>
<dbReference type="InterPro" id="IPR009057">
    <property type="entry name" value="Homeodomain-like_sf"/>
</dbReference>
<evidence type="ECO:0000256" key="11">
    <source>
        <dbReference type="SAM" id="MobiDB-lite"/>
    </source>
</evidence>
<evidence type="ECO:0000313" key="13">
    <source>
        <dbReference type="EMBL" id="ADF42580.1"/>
    </source>
</evidence>
<dbReference type="GO" id="GO:0048731">
    <property type="term" value="P:system development"/>
    <property type="evidence" value="ECO:0007669"/>
    <property type="project" value="UniProtKB-ARBA"/>
</dbReference>
<evidence type="ECO:0000256" key="2">
    <source>
        <dbReference type="ARBA" id="ARBA00022473"/>
    </source>
</evidence>
<feature type="compositionally biased region" description="Basic and acidic residues" evidence="11">
    <location>
        <begin position="45"/>
        <end position="55"/>
    </location>
</feature>
<comment type="subcellular location">
    <subcellularLocation>
        <location evidence="1 9 10">Nucleus</location>
    </subcellularLocation>
</comment>
<feature type="region of interest" description="Disordered" evidence="11">
    <location>
        <begin position="1"/>
        <end position="62"/>
    </location>
</feature>
<proteinExistence type="evidence at transcript level"/>
<feature type="DNA-binding region" description="Homeobox" evidence="9">
    <location>
        <begin position="52"/>
        <end position="116"/>
    </location>
</feature>
<sequence>MNLKEHWPSMFKVKPSTSNNQWHETSNSSAISGERPSYEGSTSENEERSPPEPKPRWNPKPEQLRILESVFNSGMVNPPRDEIKRIRAQLQEFGQVGDANVFYWFQNRKSRTKQRQRHFLSEESSKCSAEKTRTDQSKAIMDIANTTAISLHNTGESYSSAVPAAPFSAHQEHYRVQMNGEMSNDQCSYMQAVAAAAARGGIYNEGTGEDLIYGRSITVLINDIAVEVPVGPINVRAVFGENAVLLHSTGQPVLLNEWGFTLESLQHGAMYYVI</sequence>
<dbReference type="GO" id="GO:0050793">
    <property type="term" value="P:regulation of developmental process"/>
    <property type="evidence" value="ECO:0007669"/>
    <property type="project" value="InterPro"/>
</dbReference>
<dbReference type="GO" id="GO:0003700">
    <property type="term" value="F:DNA-binding transcription factor activity"/>
    <property type="evidence" value="ECO:0007669"/>
    <property type="project" value="InterPro"/>
</dbReference>
<dbReference type="PROSITE" id="PS50071">
    <property type="entry name" value="HOMEOBOX_2"/>
    <property type="match status" value="1"/>
</dbReference>
<dbReference type="CDD" id="cd00086">
    <property type="entry name" value="homeodomain"/>
    <property type="match status" value="1"/>
</dbReference>
<name>D5LMH9_PICAB</name>
<gene>
    <name evidence="13" type="primary">wox8/9</name>
</gene>
<keyword evidence="3" id="KW-0805">Transcription regulation</keyword>
<dbReference type="GO" id="GO:0005634">
    <property type="term" value="C:nucleus"/>
    <property type="evidence" value="ECO:0007669"/>
    <property type="project" value="UniProtKB-SubCell"/>
</dbReference>
<protein>
    <submittedName>
        <fullName evidence="13">Putative wuschel homeobox protein WOX8/9</fullName>
    </submittedName>
</protein>
<organism evidence="13">
    <name type="scientific">Picea abies</name>
    <name type="common">Norway spruce</name>
    <name type="synonym">Picea excelsa</name>
    <dbReference type="NCBI Taxonomy" id="3329"/>
    <lineage>
        <taxon>Eukaryota</taxon>
        <taxon>Viridiplantae</taxon>
        <taxon>Streptophyta</taxon>
        <taxon>Embryophyta</taxon>
        <taxon>Tracheophyta</taxon>
        <taxon>Spermatophyta</taxon>
        <taxon>Pinopsida</taxon>
        <taxon>Pinidae</taxon>
        <taxon>Conifers I</taxon>
        <taxon>Pinales</taxon>
        <taxon>Pinaceae</taxon>
        <taxon>Picea</taxon>
    </lineage>
</organism>
<dbReference type="SMART" id="SM00389">
    <property type="entry name" value="HOX"/>
    <property type="match status" value="1"/>
</dbReference>
<evidence type="ECO:0000256" key="7">
    <source>
        <dbReference type="ARBA" id="ARBA00023242"/>
    </source>
</evidence>
<evidence type="ECO:0000259" key="12">
    <source>
        <dbReference type="PROSITE" id="PS50071"/>
    </source>
</evidence>
<evidence type="ECO:0000256" key="5">
    <source>
        <dbReference type="ARBA" id="ARBA00023155"/>
    </source>
</evidence>
<comment type="similarity">
    <text evidence="8">Belongs to the WUS homeobox family.</text>
</comment>
<keyword evidence="7 9" id="KW-0539">Nucleus</keyword>
<keyword evidence="6" id="KW-0804">Transcription</keyword>
<keyword evidence="4 9" id="KW-0238">DNA-binding</keyword>
<evidence type="ECO:0000256" key="3">
    <source>
        <dbReference type="ARBA" id="ARBA00023015"/>
    </source>
</evidence>
<keyword evidence="2" id="KW-0217">Developmental protein</keyword>
<dbReference type="PANTHER" id="PTHR47288">
    <property type="entry name" value="WUSCHEL-RELATED HOMEOBOX 9"/>
    <property type="match status" value="1"/>
</dbReference>
<dbReference type="PANTHER" id="PTHR47288:SF1">
    <property type="entry name" value="WUSCHEL-RELATED HOMEOBOX 9"/>
    <property type="match status" value="1"/>
</dbReference>
<dbReference type="Gene3D" id="1.10.10.60">
    <property type="entry name" value="Homeodomain-like"/>
    <property type="match status" value="1"/>
</dbReference>
<dbReference type="AlphaFoldDB" id="D5LMH9"/>
<dbReference type="InterPro" id="IPR044557">
    <property type="entry name" value="WOX8/9-like"/>
</dbReference>